<reference evidence="2" key="2">
    <citation type="submission" date="2020-09" db="EMBL/GenBank/DDBJ databases">
        <authorList>
            <person name="Sun Q."/>
            <person name="Kim S."/>
        </authorList>
    </citation>
    <scope>NUCLEOTIDE SEQUENCE</scope>
    <source>
        <strain evidence="2">KCTC 42590</strain>
    </source>
</reference>
<keyword evidence="3" id="KW-1185">Reference proteome</keyword>
<dbReference type="Proteomes" id="UP000630923">
    <property type="component" value="Unassembled WGS sequence"/>
</dbReference>
<evidence type="ECO:0000256" key="1">
    <source>
        <dbReference type="SAM" id="MobiDB-lite"/>
    </source>
</evidence>
<sequence length="450" mass="49257">MDETDITESDTLVEELTQTSGSEDDGAATGLERRLHIKAYDFWLGLKGDDPFPKFADLNADGLEPFKPNCLLLDVSTPGKFLVRYVGERVNELIDAPVERFSDLAMFPESGFARELVAQMNAEADDYQPAEFEFEENRVLSRGIFLPFTGVRDRVQFLLIVTNFKHIEEEAFSLEALVEAGIVELTGDEVLDAGLSPTDAVPDAESFSSDMDDNPEEDFDTASDAEGVADGEADVAFDPPSDQADDDSAPLPDGIAALLGRLETVDVQAGRSDAASRIALYELLAHAMELYQYAQDHAAEFKDLLKAKGLKMQARAPFTPILKIVFGLDYDKTRITEYASALSYAAYKGITSDDLAEFLNDFPGGIKGCVREERLRRRGIIGHPAHELQEEAMEALRASPALDLSSLKLDQEFSVVLVRKKDGGAEAVSQLDLGEASLDAAIRKIAKNLT</sequence>
<dbReference type="AlphaFoldDB" id="A0A919ANX1"/>
<feature type="compositionally biased region" description="Acidic residues" evidence="1">
    <location>
        <begin position="210"/>
        <end position="222"/>
    </location>
</feature>
<feature type="region of interest" description="Disordered" evidence="1">
    <location>
        <begin position="194"/>
        <end position="222"/>
    </location>
</feature>
<protein>
    <recommendedName>
        <fullName evidence="4">PAS domain-containing protein</fullName>
    </recommendedName>
</protein>
<evidence type="ECO:0000313" key="2">
    <source>
        <dbReference type="EMBL" id="GHF15074.1"/>
    </source>
</evidence>
<comment type="caution">
    <text evidence="2">The sequence shown here is derived from an EMBL/GenBank/DDBJ whole genome shotgun (WGS) entry which is preliminary data.</text>
</comment>
<gene>
    <name evidence="2" type="ORF">GCM10017044_06520</name>
</gene>
<dbReference type="RefSeq" id="WP_191250111.1">
    <property type="nucleotide sequence ID" value="NZ_BNCI01000001.1"/>
</dbReference>
<name>A0A919ANX1_9PROT</name>
<accession>A0A919ANX1</accession>
<reference evidence="2" key="1">
    <citation type="journal article" date="2014" name="Int. J. Syst. Evol. Microbiol.">
        <title>Complete genome sequence of Corynebacterium casei LMG S-19264T (=DSM 44701T), isolated from a smear-ripened cheese.</title>
        <authorList>
            <consortium name="US DOE Joint Genome Institute (JGI-PGF)"/>
            <person name="Walter F."/>
            <person name="Albersmeier A."/>
            <person name="Kalinowski J."/>
            <person name="Ruckert C."/>
        </authorList>
    </citation>
    <scope>NUCLEOTIDE SEQUENCE</scope>
    <source>
        <strain evidence="2">KCTC 42590</strain>
    </source>
</reference>
<dbReference type="EMBL" id="BNCI01000001">
    <property type="protein sequence ID" value="GHF15074.1"/>
    <property type="molecule type" value="Genomic_DNA"/>
</dbReference>
<organism evidence="2 3">
    <name type="scientific">Kordiimonas sediminis</name>
    <dbReference type="NCBI Taxonomy" id="1735581"/>
    <lineage>
        <taxon>Bacteria</taxon>
        <taxon>Pseudomonadati</taxon>
        <taxon>Pseudomonadota</taxon>
        <taxon>Alphaproteobacteria</taxon>
        <taxon>Kordiimonadales</taxon>
        <taxon>Kordiimonadaceae</taxon>
        <taxon>Kordiimonas</taxon>
    </lineage>
</organism>
<evidence type="ECO:0008006" key="4">
    <source>
        <dbReference type="Google" id="ProtNLM"/>
    </source>
</evidence>
<proteinExistence type="predicted"/>
<evidence type="ECO:0000313" key="3">
    <source>
        <dbReference type="Proteomes" id="UP000630923"/>
    </source>
</evidence>